<feature type="compositionally biased region" description="Basic residues" evidence="2">
    <location>
        <begin position="192"/>
        <end position="210"/>
    </location>
</feature>
<name>A0ABD2P712_9CUCU</name>
<evidence type="ECO:0000256" key="2">
    <source>
        <dbReference type="SAM" id="MobiDB-lite"/>
    </source>
</evidence>
<feature type="region of interest" description="Disordered" evidence="2">
    <location>
        <begin position="160"/>
        <end position="216"/>
    </location>
</feature>
<feature type="region of interest" description="Disordered" evidence="2">
    <location>
        <begin position="46"/>
        <end position="76"/>
    </location>
</feature>
<evidence type="ECO:0000313" key="4">
    <source>
        <dbReference type="Proteomes" id="UP001516400"/>
    </source>
</evidence>
<feature type="compositionally biased region" description="Basic residues" evidence="2">
    <location>
        <begin position="164"/>
        <end position="182"/>
    </location>
</feature>
<keyword evidence="4" id="KW-1185">Reference proteome</keyword>
<protein>
    <submittedName>
        <fullName evidence="3">Uncharacterized protein</fullName>
    </submittedName>
</protein>
<feature type="coiled-coil region" evidence="1">
    <location>
        <begin position="5"/>
        <end position="32"/>
    </location>
</feature>
<gene>
    <name evidence="3" type="ORF">HHI36_001144</name>
</gene>
<evidence type="ECO:0000313" key="3">
    <source>
        <dbReference type="EMBL" id="KAL3286645.1"/>
    </source>
</evidence>
<organism evidence="3 4">
    <name type="scientific">Cryptolaemus montrouzieri</name>
    <dbReference type="NCBI Taxonomy" id="559131"/>
    <lineage>
        <taxon>Eukaryota</taxon>
        <taxon>Metazoa</taxon>
        <taxon>Ecdysozoa</taxon>
        <taxon>Arthropoda</taxon>
        <taxon>Hexapoda</taxon>
        <taxon>Insecta</taxon>
        <taxon>Pterygota</taxon>
        <taxon>Neoptera</taxon>
        <taxon>Endopterygota</taxon>
        <taxon>Coleoptera</taxon>
        <taxon>Polyphaga</taxon>
        <taxon>Cucujiformia</taxon>
        <taxon>Coccinelloidea</taxon>
        <taxon>Coccinellidae</taxon>
        <taxon>Scymninae</taxon>
        <taxon>Scymnini</taxon>
        <taxon>Cryptolaemus</taxon>
    </lineage>
</organism>
<dbReference type="AlphaFoldDB" id="A0ABD2P712"/>
<evidence type="ECO:0000256" key="1">
    <source>
        <dbReference type="SAM" id="Coils"/>
    </source>
</evidence>
<dbReference type="Proteomes" id="UP001516400">
    <property type="component" value="Unassembled WGS sequence"/>
</dbReference>
<accession>A0ABD2P712</accession>
<feature type="compositionally biased region" description="Polar residues" evidence="2">
    <location>
        <begin position="49"/>
        <end position="66"/>
    </location>
</feature>
<comment type="caution">
    <text evidence="3">The sequence shown here is derived from an EMBL/GenBank/DDBJ whole genome shotgun (WGS) entry which is preliminary data.</text>
</comment>
<reference evidence="3 4" key="1">
    <citation type="journal article" date="2021" name="BMC Biol.">
        <title>Horizontally acquired antibacterial genes associated with adaptive radiation of ladybird beetles.</title>
        <authorList>
            <person name="Li H.S."/>
            <person name="Tang X.F."/>
            <person name="Huang Y.H."/>
            <person name="Xu Z.Y."/>
            <person name="Chen M.L."/>
            <person name="Du X.Y."/>
            <person name="Qiu B.Y."/>
            <person name="Chen P.T."/>
            <person name="Zhang W."/>
            <person name="Slipinski A."/>
            <person name="Escalona H.E."/>
            <person name="Waterhouse R.M."/>
            <person name="Zwick A."/>
            <person name="Pang H."/>
        </authorList>
    </citation>
    <scope>NUCLEOTIDE SEQUENCE [LARGE SCALE GENOMIC DNA]</scope>
    <source>
        <strain evidence="3">SYSU2018</strain>
    </source>
</reference>
<proteinExistence type="predicted"/>
<sequence length="216" mass="25473">MFVIATVTKEDFEELEEEQKQVKSQAENLEAQVCFSLNVLESKLEKNHQNQSNVTNGMTEGENQPSEFAETEVTKRSDNPLVKEDLHHPALCFVFALEESNTEVTIKNARSIVMPIALSGGKKLCLVYDWLIEIPASKEVIKLRKKEYDTERREEMIRKTGRNERKRASKIQKKKRTRKTFRKTGMSYKEHRQIKKEWRKRAKTYRKNKKERQILN</sequence>
<dbReference type="EMBL" id="JABFTP020000185">
    <property type="protein sequence ID" value="KAL3286645.1"/>
    <property type="molecule type" value="Genomic_DNA"/>
</dbReference>
<keyword evidence="1" id="KW-0175">Coiled coil</keyword>